<keyword evidence="2" id="KW-1185">Reference proteome</keyword>
<proteinExistence type="predicted"/>
<dbReference type="Proteomes" id="UP000800082">
    <property type="component" value="Unassembled WGS sequence"/>
</dbReference>
<dbReference type="AlphaFoldDB" id="A0A6A5RH04"/>
<dbReference type="GeneID" id="54346050"/>
<accession>A0A6A5RH04</accession>
<evidence type="ECO:0000313" key="2">
    <source>
        <dbReference type="Proteomes" id="UP000800082"/>
    </source>
</evidence>
<name>A0A6A5RH04_9PLEO</name>
<dbReference type="RefSeq" id="XP_033446018.1">
    <property type="nucleotide sequence ID" value="XM_033588403.1"/>
</dbReference>
<organism evidence="1 2">
    <name type="scientific">Didymella exigua CBS 183.55</name>
    <dbReference type="NCBI Taxonomy" id="1150837"/>
    <lineage>
        <taxon>Eukaryota</taxon>
        <taxon>Fungi</taxon>
        <taxon>Dikarya</taxon>
        <taxon>Ascomycota</taxon>
        <taxon>Pezizomycotina</taxon>
        <taxon>Dothideomycetes</taxon>
        <taxon>Pleosporomycetidae</taxon>
        <taxon>Pleosporales</taxon>
        <taxon>Pleosporineae</taxon>
        <taxon>Didymellaceae</taxon>
        <taxon>Didymella</taxon>
    </lineage>
</organism>
<dbReference type="EMBL" id="ML978981">
    <property type="protein sequence ID" value="KAF1925766.1"/>
    <property type="molecule type" value="Genomic_DNA"/>
</dbReference>
<protein>
    <submittedName>
        <fullName evidence="1">Uncharacterized protein</fullName>
    </submittedName>
</protein>
<dbReference type="OrthoDB" id="10598540at2759"/>
<gene>
    <name evidence="1" type="ORF">M421DRAFT_231012</name>
</gene>
<reference evidence="1" key="1">
    <citation type="journal article" date="2020" name="Stud. Mycol.">
        <title>101 Dothideomycetes genomes: a test case for predicting lifestyles and emergence of pathogens.</title>
        <authorList>
            <person name="Haridas S."/>
            <person name="Albert R."/>
            <person name="Binder M."/>
            <person name="Bloem J."/>
            <person name="Labutti K."/>
            <person name="Salamov A."/>
            <person name="Andreopoulos B."/>
            <person name="Baker S."/>
            <person name="Barry K."/>
            <person name="Bills G."/>
            <person name="Bluhm B."/>
            <person name="Cannon C."/>
            <person name="Castanera R."/>
            <person name="Culley D."/>
            <person name="Daum C."/>
            <person name="Ezra D."/>
            <person name="Gonzalez J."/>
            <person name="Henrissat B."/>
            <person name="Kuo A."/>
            <person name="Liang C."/>
            <person name="Lipzen A."/>
            <person name="Lutzoni F."/>
            <person name="Magnuson J."/>
            <person name="Mondo S."/>
            <person name="Nolan M."/>
            <person name="Ohm R."/>
            <person name="Pangilinan J."/>
            <person name="Park H.-J."/>
            <person name="Ramirez L."/>
            <person name="Alfaro M."/>
            <person name="Sun H."/>
            <person name="Tritt A."/>
            <person name="Yoshinaga Y."/>
            <person name="Zwiers L.-H."/>
            <person name="Turgeon B."/>
            <person name="Goodwin S."/>
            <person name="Spatafora J."/>
            <person name="Crous P."/>
            <person name="Grigoriev I."/>
        </authorList>
    </citation>
    <scope>NUCLEOTIDE SEQUENCE</scope>
    <source>
        <strain evidence="1">CBS 183.55</strain>
    </source>
</reference>
<sequence>MDSTPTDKLWKDIGQFARDVDRFERTAYALQQTGSPKHLPAIKSIIQALNDQAHALARHLKAAKGLPEGQHLLLLTQDCERDSVDLLKYLKGLVASTRAAILRNSNEPTSIVLRWAPIQSLISKSRSLRAAFESSVLYTHHEDKSFIHVCLPIPLESLERSCHSDQHIGYEKRRQRRTPWAEGYDRHISSNPSDSCAIMTAEKISQLHRHALPPSTSPHDVIRQVVTRPNCHQDVKTTQIARLCNTWEGLFYRQPLSTMVLMYATQPFEIALSAPVAQLQKMARYSSMHECHQPSYNLYYEMLETSVQGGSQDIHSTLSQLPSHCSSHQAATIRANVPYPEIESPDRASCKAGYLEEDQASESLCQLASACLMVMGLADPLYGTVFQRHLMYLAHILRQDALSVDRVQQYLDAIADTMADAQSKSPTKPIMWLDVPQMMGSLPLEPELQCHSDILTFAAREALPLPLHALPAHDEARRRFAIAAHALASWSSCLPDTHADKIFEPSLHKRRSMLKYMLTHLTPPESTVYCGKFSLWKEAIRLCNSGHVKEPTVLLVTFLASSQRPDLLFEQAFQSLLEVSGRLNGLLQALRAAARDVVSPSHFLFCIGKLEHRMRMTEEMCDDEKTRGAEGSKKEMAEIEYRGW</sequence>
<evidence type="ECO:0000313" key="1">
    <source>
        <dbReference type="EMBL" id="KAF1925766.1"/>
    </source>
</evidence>